<dbReference type="STRING" id="279824.SAMN03080617_00082"/>
<dbReference type="AlphaFoldDB" id="A0A1G5UWU8"/>
<evidence type="ECO:0000256" key="2">
    <source>
        <dbReference type="ARBA" id="ARBA00013064"/>
    </source>
</evidence>
<dbReference type="EC" id="3.1.3.48" evidence="2"/>
<sequence>MMAWLDAFKRKPEETTPLDLSWLKVDMHSHLIPGIDDGSKSMEESLELVKRLADYGLEKIITTPHIMSEYYRNTPEIIHMGLEDLRKAVKKEGIAIQIDAAAEYYMDEIFFEKVKAGEKMLTFGDSYILVETGFINKPQMLFDIFFHLEMAGYKPILAHPERYQYLIMDKKLQEELFERNLLFQVNLLSLTGFYSKQVKDFGEMLVDKGMVALLGTDCHNARYLDMLDTLPKYQKIYEKLQNLELINTRL</sequence>
<keyword evidence="6" id="KW-1185">Reference proteome</keyword>
<evidence type="ECO:0000313" key="6">
    <source>
        <dbReference type="Proteomes" id="UP000198756"/>
    </source>
</evidence>
<dbReference type="InterPro" id="IPR016195">
    <property type="entry name" value="Pol/histidinol_Pase-like"/>
</dbReference>
<dbReference type="GO" id="GO:0030145">
    <property type="term" value="F:manganese ion binding"/>
    <property type="evidence" value="ECO:0007669"/>
    <property type="project" value="InterPro"/>
</dbReference>
<dbReference type="Gene3D" id="3.20.20.140">
    <property type="entry name" value="Metal-dependent hydrolases"/>
    <property type="match status" value="1"/>
</dbReference>
<dbReference type="PANTHER" id="PTHR39181">
    <property type="entry name" value="TYROSINE-PROTEIN PHOSPHATASE YWQE"/>
    <property type="match status" value="1"/>
</dbReference>
<dbReference type="Pfam" id="PF19567">
    <property type="entry name" value="CpsB_CapC"/>
    <property type="match status" value="1"/>
</dbReference>
<dbReference type="SUPFAM" id="SSF89550">
    <property type="entry name" value="PHP domain-like"/>
    <property type="match status" value="1"/>
</dbReference>
<evidence type="ECO:0000313" key="5">
    <source>
        <dbReference type="EMBL" id="SDA37576.1"/>
    </source>
</evidence>
<accession>A0A1G5UWU8</accession>
<evidence type="ECO:0000256" key="1">
    <source>
        <dbReference type="ARBA" id="ARBA00005750"/>
    </source>
</evidence>
<dbReference type="PANTHER" id="PTHR39181:SF1">
    <property type="entry name" value="TYROSINE-PROTEIN PHOSPHATASE YWQE"/>
    <property type="match status" value="1"/>
</dbReference>
<dbReference type="Proteomes" id="UP000198756">
    <property type="component" value="Unassembled WGS sequence"/>
</dbReference>
<dbReference type="InterPro" id="IPR016667">
    <property type="entry name" value="Caps_polysacc_synth_CpsB/CapC"/>
</dbReference>
<gene>
    <name evidence="5" type="ORF">SAMN03080617_00082</name>
</gene>
<organism evidence="5 6">
    <name type="scientific">Algoriphagus alkaliphilus</name>
    <dbReference type="NCBI Taxonomy" id="279824"/>
    <lineage>
        <taxon>Bacteria</taxon>
        <taxon>Pseudomonadati</taxon>
        <taxon>Bacteroidota</taxon>
        <taxon>Cytophagia</taxon>
        <taxon>Cytophagales</taxon>
        <taxon>Cyclobacteriaceae</taxon>
        <taxon>Algoriphagus</taxon>
    </lineage>
</organism>
<evidence type="ECO:0000256" key="3">
    <source>
        <dbReference type="ARBA" id="ARBA00022801"/>
    </source>
</evidence>
<comment type="catalytic activity">
    <reaction evidence="4">
        <text>O-phospho-L-tyrosyl-[protein] + H2O = L-tyrosyl-[protein] + phosphate</text>
        <dbReference type="Rhea" id="RHEA:10684"/>
        <dbReference type="Rhea" id="RHEA-COMP:10136"/>
        <dbReference type="Rhea" id="RHEA-COMP:20101"/>
        <dbReference type="ChEBI" id="CHEBI:15377"/>
        <dbReference type="ChEBI" id="CHEBI:43474"/>
        <dbReference type="ChEBI" id="CHEBI:46858"/>
        <dbReference type="ChEBI" id="CHEBI:61978"/>
        <dbReference type="EC" id="3.1.3.48"/>
    </reaction>
</comment>
<evidence type="ECO:0000256" key="4">
    <source>
        <dbReference type="ARBA" id="ARBA00051722"/>
    </source>
</evidence>
<protein>
    <recommendedName>
        <fullName evidence="2">protein-tyrosine-phosphatase</fullName>
        <ecNumber evidence="2">3.1.3.48</ecNumber>
    </recommendedName>
</protein>
<reference evidence="6" key="1">
    <citation type="submission" date="2016-10" db="EMBL/GenBank/DDBJ databases">
        <authorList>
            <person name="Varghese N."/>
            <person name="Submissions S."/>
        </authorList>
    </citation>
    <scope>NUCLEOTIDE SEQUENCE [LARGE SCALE GENOMIC DNA]</scope>
    <source>
        <strain evidence="6">DSM 22703</strain>
    </source>
</reference>
<keyword evidence="3" id="KW-0378">Hydrolase</keyword>
<proteinExistence type="inferred from homology"/>
<name>A0A1G5UWU8_9BACT</name>
<dbReference type="GO" id="GO:0004725">
    <property type="term" value="F:protein tyrosine phosphatase activity"/>
    <property type="evidence" value="ECO:0007669"/>
    <property type="project" value="UniProtKB-EC"/>
</dbReference>
<comment type="similarity">
    <text evidence="1">Belongs to the metallo-dependent hydrolases superfamily. CpsB/CapC family.</text>
</comment>
<dbReference type="EMBL" id="FMXE01000002">
    <property type="protein sequence ID" value="SDA37576.1"/>
    <property type="molecule type" value="Genomic_DNA"/>
</dbReference>
<dbReference type="PIRSF" id="PIRSF016557">
    <property type="entry name" value="Caps_synth_CpsB"/>
    <property type="match status" value="1"/>
</dbReference>